<proteinExistence type="predicted"/>
<gene>
    <name evidence="1" type="ORF">JCM19239_4470</name>
</gene>
<dbReference type="GO" id="GO:0005524">
    <property type="term" value="F:ATP binding"/>
    <property type="evidence" value="ECO:0007669"/>
    <property type="project" value="UniProtKB-KW"/>
</dbReference>
<protein>
    <submittedName>
        <fullName evidence="1">Transport ATP-binding protein CydC</fullName>
    </submittedName>
</protein>
<accession>A0ABQ0JPN8</accession>
<dbReference type="Proteomes" id="UP000029223">
    <property type="component" value="Unassembled WGS sequence"/>
</dbReference>
<evidence type="ECO:0000313" key="2">
    <source>
        <dbReference type="Proteomes" id="UP000029223"/>
    </source>
</evidence>
<reference evidence="2" key="1">
    <citation type="submission" date="2014-09" db="EMBL/GenBank/DDBJ databases">
        <title>Vibrio variabilis JCM 19239. (C206) whole genome shotgun sequence.</title>
        <authorList>
            <person name="Sawabe T."/>
            <person name="Meirelles P."/>
            <person name="Nakanishi M."/>
            <person name="Sayaka M."/>
            <person name="Hattori M."/>
            <person name="Ohkuma M."/>
        </authorList>
    </citation>
    <scope>NUCLEOTIDE SEQUENCE [LARGE SCALE GENOMIC DNA]</scope>
    <source>
        <strain evidence="2">JCM 19239</strain>
    </source>
</reference>
<comment type="caution">
    <text evidence="1">The sequence shown here is derived from an EMBL/GenBank/DDBJ whole genome shotgun (WGS) entry which is preliminary data.</text>
</comment>
<evidence type="ECO:0000313" key="1">
    <source>
        <dbReference type="EMBL" id="GAL30731.1"/>
    </source>
</evidence>
<organism evidence="1 2">
    <name type="scientific">Vibrio variabilis</name>
    <dbReference type="NCBI Taxonomy" id="990271"/>
    <lineage>
        <taxon>Bacteria</taxon>
        <taxon>Pseudomonadati</taxon>
        <taxon>Pseudomonadota</taxon>
        <taxon>Gammaproteobacteria</taxon>
        <taxon>Vibrionales</taxon>
        <taxon>Vibrionaceae</taxon>
        <taxon>Vibrio</taxon>
    </lineage>
</organism>
<sequence length="46" mass="5211">MPIAGAFQYLGQTLTSAKRLNEVILAEPDVTFLRSLSLTIMRFQLR</sequence>
<keyword evidence="1" id="KW-0067">ATP-binding</keyword>
<keyword evidence="2" id="KW-1185">Reference proteome</keyword>
<keyword evidence="1" id="KW-0547">Nucleotide-binding</keyword>
<dbReference type="EMBL" id="BBMS01000108">
    <property type="protein sequence ID" value="GAL30731.1"/>
    <property type="molecule type" value="Genomic_DNA"/>
</dbReference>
<name>A0ABQ0JPN8_9VIBR</name>